<keyword evidence="2" id="KW-0238">DNA-binding</keyword>
<dbReference type="PRINTS" id="PR00035">
    <property type="entry name" value="HTHGNTR"/>
</dbReference>
<dbReference type="PROSITE" id="PS50949">
    <property type="entry name" value="HTH_GNTR"/>
    <property type="match status" value="1"/>
</dbReference>
<evidence type="ECO:0000259" key="4">
    <source>
        <dbReference type="PROSITE" id="PS50949"/>
    </source>
</evidence>
<evidence type="ECO:0000256" key="1">
    <source>
        <dbReference type="ARBA" id="ARBA00023015"/>
    </source>
</evidence>
<dbReference type="CDD" id="cd07377">
    <property type="entry name" value="WHTH_GntR"/>
    <property type="match status" value="1"/>
</dbReference>
<gene>
    <name evidence="5" type="ORF">EDD29_8740</name>
</gene>
<dbReference type="AlphaFoldDB" id="A0A3N1DCY0"/>
<keyword evidence="1" id="KW-0805">Transcription regulation</keyword>
<protein>
    <submittedName>
        <fullName evidence="5">GntR family transcriptional regulator</fullName>
    </submittedName>
</protein>
<dbReference type="Gene3D" id="1.10.10.10">
    <property type="entry name" value="Winged helix-like DNA-binding domain superfamily/Winged helix DNA-binding domain"/>
    <property type="match status" value="1"/>
</dbReference>
<evidence type="ECO:0000313" key="6">
    <source>
        <dbReference type="Proteomes" id="UP000272400"/>
    </source>
</evidence>
<dbReference type="InterPro" id="IPR028978">
    <property type="entry name" value="Chorismate_lyase_/UTRA_dom_sf"/>
</dbReference>
<comment type="caution">
    <text evidence="5">The sequence shown here is derived from an EMBL/GenBank/DDBJ whole genome shotgun (WGS) entry which is preliminary data.</text>
</comment>
<reference evidence="5 6" key="1">
    <citation type="submission" date="2018-11" db="EMBL/GenBank/DDBJ databases">
        <title>Sequencing the genomes of 1000 actinobacteria strains.</title>
        <authorList>
            <person name="Klenk H.-P."/>
        </authorList>
    </citation>
    <scope>NUCLEOTIDE SEQUENCE [LARGE SCALE GENOMIC DNA]</scope>
    <source>
        <strain evidence="5 6">DSM 44254</strain>
    </source>
</reference>
<evidence type="ECO:0000313" key="5">
    <source>
        <dbReference type="EMBL" id="ROO90998.1"/>
    </source>
</evidence>
<dbReference type="InterPro" id="IPR050679">
    <property type="entry name" value="Bact_HTH_transcr_reg"/>
</dbReference>
<keyword evidence="6" id="KW-1185">Reference proteome</keyword>
<dbReference type="GO" id="GO:0045892">
    <property type="term" value="P:negative regulation of DNA-templated transcription"/>
    <property type="evidence" value="ECO:0007669"/>
    <property type="project" value="TreeGrafter"/>
</dbReference>
<sequence length="268" mass="29409">MSGPLWRDISETLRSRIESGELAPGAQLPTEQDLMEEFGAGRNTVRQALQPLIQRGMVTAQPGRGTFVTEKIDPFVTTLTENPRTGFGGGEGAAYMSEASLQQRLARNGPIKVELQMATPYIARGLGVEPGTPIVSRHQERFIDGRPWSRQSSHYPMTLVEAGAALLLQAVDIDQGPVAYLEDVLGIRQVGYQDLVLGRPAHPDEAAFFRLSGPGSLVFEQRRTAFSIDGRRIRLTVTAYPADRNRFLINEGIVPEDAMSPPPSKERS</sequence>
<dbReference type="Gene3D" id="3.40.1410.10">
    <property type="entry name" value="Chorismate lyase-like"/>
    <property type="match status" value="1"/>
</dbReference>
<dbReference type="GO" id="GO:0003700">
    <property type="term" value="F:DNA-binding transcription factor activity"/>
    <property type="evidence" value="ECO:0007669"/>
    <property type="project" value="InterPro"/>
</dbReference>
<dbReference type="InterPro" id="IPR000524">
    <property type="entry name" value="Tscrpt_reg_HTH_GntR"/>
</dbReference>
<dbReference type="SUPFAM" id="SSF46785">
    <property type="entry name" value="Winged helix' DNA-binding domain"/>
    <property type="match status" value="1"/>
</dbReference>
<dbReference type="Proteomes" id="UP000272400">
    <property type="component" value="Unassembled WGS sequence"/>
</dbReference>
<organism evidence="5 6">
    <name type="scientific">Actinocorallia herbida</name>
    <dbReference type="NCBI Taxonomy" id="58109"/>
    <lineage>
        <taxon>Bacteria</taxon>
        <taxon>Bacillati</taxon>
        <taxon>Actinomycetota</taxon>
        <taxon>Actinomycetes</taxon>
        <taxon>Streptosporangiales</taxon>
        <taxon>Thermomonosporaceae</taxon>
        <taxon>Actinocorallia</taxon>
    </lineage>
</organism>
<feature type="domain" description="HTH gntR-type" evidence="4">
    <location>
        <begin position="3"/>
        <end position="71"/>
    </location>
</feature>
<evidence type="ECO:0000256" key="3">
    <source>
        <dbReference type="ARBA" id="ARBA00023163"/>
    </source>
</evidence>
<name>A0A3N1DCY0_9ACTN</name>
<dbReference type="OrthoDB" id="3214900at2"/>
<dbReference type="SUPFAM" id="SSF64288">
    <property type="entry name" value="Chorismate lyase-like"/>
    <property type="match status" value="1"/>
</dbReference>
<dbReference type="InterPro" id="IPR036390">
    <property type="entry name" value="WH_DNA-bd_sf"/>
</dbReference>
<dbReference type="Pfam" id="PF07702">
    <property type="entry name" value="UTRA"/>
    <property type="match status" value="1"/>
</dbReference>
<dbReference type="EMBL" id="RJKE01000001">
    <property type="protein sequence ID" value="ROO90998.1"/>
    <property type="molecule type" value="Genomic_DNA"/>
</dbReference>
<dbReference type="InterPro" id="IPR036388">
    <property type="entry name" value="WH-like_DNA-bd_sf"/>
</dbReference>
<proteinExistence type="predicted"/>
<dbReference type="SMART" id="SM00345">
    <property type="entry name" value="HTH_GNTR"/>
    <property type="match status" value="1"/>
</dbReference>
<evidence type="ECO:0000256" key="2">
    <source>
        <dbReference type="ARBA" id="ARBA00023125"/>
    </source>
</evidence>
<dbReference type="GO" id="GO:0003677">
    <property type="term" value="F:DNA binding"/>
    <property type="evidence" value="ECO:0007669"/>
    <property type="project" value="UniProtKB-KW"/>
</dbReference>
<keyword evidence="3" id="KW-0804">Transcription</keyword>
<dbReference type="Pfam" id="PF00392">
    <property type="entry name" value="GntR"/>
    <property type="match status" value="1"/>
</dbReference>
<accession>A0A3N1DCY0</accession>
<dbReference type="SMART" id="SM00866">
    <property type="entry name" value="UTRA"/>
    <property type="match status" value="1"/>
</dbReference>
<dbReference type="PANTHER" id="PTHR44846">
    <property type="entry name" value="MANNOSYL-D-GLYCERATE TRANSPORT/METABOLISM SYSTEM REPRESSOR MNGR-RELATED"/>
    <property type="match status" value="1"/>
</dbReference>
<dbReference type="PANTHER" id="PTHR44846:SF17">
    <property type="entry name" value="GNTR-FAMILY TRANSCRIPTIONAL REGULATOR"/>
    <property type="match status" value="1"/>
</dbReference>
<dbReference type="RefSeq" id="WP_123669876.1">
    <property type="nucleotide sequence ID" value="NZ_RJKE01000001.1"/>
</dbReference>
<dbReference type="InterPro" id="IPR011663">
    <property type="entry name" value="UTRA"/>
</dbReference>